<evidence type="ECO:0000313" key="5">
    <source>
        <dbReference type="EMBL" id="MCW1883534.1"/>
    </source>
</evidence>
<comment type="caution">
    <text evidence="5">The sequence shown here is derived from an EMBL/GenBank/DDBJ whole genome shotgun (WGS) entry which is preliminary data.</text>
</comment>
<dbReference type="InterPro" id="IPR000223">
    <property type="entry name" value="Pept_S26A_signal_pept_1"/>
</dbReference>
<comment type="subcellular location">
    <subcellularLocation>
        <location evidence="3">Membrane</location>
        <topology evidence="3">Single-pass type II membrane protein</topology>
    </subcellularLocation>
</comment>
<dbReference type="EC" id="3.4.21.89" evidence="3"/>
<dbReference type="GO" id="GO:0009003">
    <property type="term" value="F:signal peptidase activity"/>
    <property type="evidence" value="ECO:0007669"/>
    <property type="project" value="UniProtKB-EC"/>
</dbReference>
<keyword evidence="6" id="KW-1185">Reference proteome</keyword>
<keyword evidence="3" id="KW-0645">Protease</keyword>
<accession>A0ABT3FJY7</accession>
<dbReference type="Pfam" id="PF10502">
    <property type="entry name" value="Peptidase_S26"/>
    <property type="match status" value="1"/>
</dbReference>
<dbReference type="PANTHER" id="PTHR43390:SF1">
    <property type="entry name" value="CHLOROPLAST PROCESSING PEPTIDASE"/>
    <property type="match status" value="1"/>
</dbReference>
<name>A0ABT3FJY7_9BACT</name>
<dbReference type="Gene3D" id="2.10.109.10">
    <property type="entry name" value="Umud Fragment, subunit A"/>
    <property type="match status" value="1"/>
</dbReference>
<evidence type="ECO:0000259" key="4">
    <source>
        <dbReference type="Pfam" id="PF10502"/>
    </source>
</evidence>
<dbReference type="SUPFAM" id="SSF51306">
    <property type="entry name" value="LexA/Signal peptidase"/>
    <property type="match status" value="1"/>
</dbReference>
<reference evidence="5 6" key="1">
    <citation type="submission" date="2022-10" db="EMBL/GenBank/DDBJ databases">
        <title>Luteolibacter flavescens strain MCCC 1K03193, whole genome shotgun sequencing project.</title>
        <authorList>
            <person name="Zhao G."/>
            <person name="Shen L."/>
        </authorList>
    </citation>
    <scope>NUCLEOTIDE SEQUENCE [LARGE SCALE GENOMIC DNA]</scope>
    <source>
        <strain evidence="5 6">MCCC 1K03193</strain>
    </source>
</reference>
<dbReference type="RefSeq" id="WP_264499493.1">
    <property type="nucleotide sequence ID" value="NZ_JAPDDS010000001.1"/>
</dbReference>
<dbReference type="InterPro" id="IPR036286">
    <property type="entry name" value="LexA/Signal_pep-like_sf"/>
</dbReference>
<comment type="similarity">
    <text evidence="1 3">Belongs to the peptidase S26 family.</text>
</comment>
<evidence type="ECO:0000256" key="3">
    <source>
        <dbReference type="RuleBase" id="RU362042"/>
    </source>
</evidence>
<dbReference type="PANTHER" id="PTHR43390">
    <property type="entry name" value="SIGNAL PEPTIDASE I"/>
    <property type="match status" value="1"/>
</dbReference>
<dbReference type="EMBL" id="JAPDDS010000001">
    <property type="protein sequence ID" value="MCW1883534.1"/>
    <property type="molecule type" value="Genomic_DNA"/>
</dbReference>
<sequence length="182" mass="19843">MNIRKLAVPLCFLLFGIVVMTLVLTGTVKIFEIPTGSMTPTIQPGDHVTATRIFNPAGKVEKGDLVIFDAIKASARLSDSKYVQRVTAIEGDTVDLIDGRLHVNGRPLPDRDGKIPGGAHPFARDWPQPSYPHVVPAGRIFTLGDNHENALDSRYFGSFPVEAVTHRPGRIILPLSRAGKIE</sequence>
<organism evidence="5 6">
    <name type="scientific">Luteolibacter flavescens</name>
    <dbReference type="NCBI Taxonomy" id="1859460"/>
    <lineage>
        <taxon>Bacteria</taxon>
        <taxon>Pseudomonadati</taxon>
        <taxon>Verrucomicrobiota</taxon>
        <taxon>Verrucomicrobiia</taxon>
        <taxon>Verrucomicrobiales</taxon>
        <taxon>Verrucomicrobiaceae</taxon>
        <taxon>Luteolibacter</taxon>
    </lineage>
</organism>
<dbReference type="Proteomes" id="UP001207930">
    <property type="component" value="Unassembled WGS sequence"/>
</dbReference>
<gene>
    <name evidence="5" type="primary">lepB</name>
    <name evidence="5" type="ORF">OKA04_02270</name>
</gene>
<dbReference type="CDD" id="cd06530">
    <property type="entry name" value="S26_SPase_I"/>
    <property type="match status" value="1"/>
</dbReference>
<evidence type="ECO:0000313" key="6">
    <source>
        <dbReference type="Proteomes" id="UP001207930"/>
    </source>
</evidence>
<dbReference type="InterPro" id="IPR019533">
    <property type="entry name" value="Peptidase_S26"/>
</dbReference>
<dbReference type="NCBIfam" id="TIGR02227">
    <property type="entry name" value="sigpep_I_bact"/>
    <property type="match status" value="1"/>
</dbReference>
<keyword evidence="3 5" id="KW-0378">Hydrolase</keyword>
<protein>
    <recommendedName>
        <fullName evidence="2 3">Signal peptidase I</fullName>
        <ecNumber evidence="3">3.4.21.89</ecNumber>
    </recommendedName>
</protein>
<evidence type="ECO:0000256" key="2">
    <source>
        <dbReference type="ARBA" id="ARBA00019232"/>
    </source>
</evidence>
<evidence type="ECO:0000256" key="1">
    <source>
        <dbReference type="ARBA" id="ARBA00009370"/>
    </source>
</evidence>
<comment type="catalytic activity">
    <reaction evidence="3">
        <text>Cleavage of hydrophobic, N-terminal signal or leader sequences from secreted and periplasmic proteins.</text>
        <dbReference type="EC" id="3.4.21.89"/>
    </reaction>
</comment>
<feature type="domain" description="Peptidase S26" evidence="4">
    <location>
        <begin position="13"/>
        <end position="165"/>
    </location>
</feature>
<dbReference type="PRINTS" id="PR00727">
    <property type="entry name" value="LEADERPTASE"/>
</dbReference>
<proteinExistence type="inferred from homology"/>